<feature type="compositionally biased region" description="Polar residues" evidence="1">
    <location>
        <begin position="8"/>
        <end position="26"/>
    </location>
</feature>
<reference evidence="2" key="1">
    <citation type="submission" date="2021-12" db="EMBL/GenBank/DDBJ databases">
        <title>Convergent genome expansion in fungi linked to evolution of root-endophyte symbiosis.</title>
        <authorList>
            <consortium name="DOE Joint Genome Institute"/>
            <person name="Ke Y.-H."/>
            <person name="Bonito G."/>
            <person name="Liao H.-L."/>
            <person name="Looney B."/>
            <person name="Rojas-Flechas A."/>
            <person name="Nash J."/>
            <person name="Hameed K."/>
            <person name="Schadt C."/>
            <person name="Martin F."/>
            <person name="Crous P.W."/>
            <person name="Miettinen O."/>
            <person name="Magnuson J.K."/>
            <person name="Labbe J."/>
            <person name="Jacobson D."/>
            <person name="Doktycz M.J."/>
            <person name="Veneault-Fourrey C."/>
            <person name="Kuo A."/>
            <person name="Mondo S."/>
            <person name="Calhoun S."/>
            <person name="Riley R."/>
            <person name="Ohm R."/>
            <person name="LaButti K."/>
            <person name="Andreopoulos B."/>
            <person name="Pangilinan J."/>
            <person name="Nolan M."/>
            <person name="Tritt A."/>
            <person name="Clum A."/>
            <person name="Lipzen A."/>
            <person name="Daum C."/>
            <person name="Barry K."/>
            <person name="Grigoriev I.V."/>
            <person name="Vilgalys R."/>
        </authorList>
    </citation>
    <scope>NUCLEOTIDE SEQUENCE</scope>
    <source>
        <strain evidence="2">PMI_201</strain>
    </source>
</reference>
<dbReference type="EMBL" id="JAJTJA010000001">
    <property type="protein sequence ID" value="KAH8705285.1"/>
    <property type="molecule type" value="Genomic_DNA"/>
</dbReference>
<evidence type="ECO:0000256" key="1">
    <source>
        <dbReference type="SAM" id="MobiDB-lite"/>
    </source>
</evidence>
<feature type="compositionally biased region" description="Low complexity" evidence="1">
    <location>
        <begin position="198"/>
        <end position="209"/>
    </location>
</feature>
<dbReference type="Proteomes" id="UP001201262">
    <property type="component" value="Unassembled WGS sequence"/>
</dbReference>
<feature type="region of interest" description="Disordered" evidence="1">
    <location>
        <begin position="185"/>
        <end position="231"/>
    </location>
</feature>
<dbReference type="GeneID" id="70243743"/>
<name>A0AAD4L288_9EURO</name>
<feature type="region of interest" description="Disordered" evidence="1">
    <location>
        <begin position="1"/>
        <end position="32"/>
    </location>
</feature>
<feature type="compositionally biased region" description="Polar residues" evidence="1">
    <location>
        <begin position="129"/>
        <end position="139"/>
    </location>
</feature>
<evidence type="ECO:0000313" key="2">
    <source>
        <dbReference type="EMBL" id="KAH8705285.1"/>
    </source>
</evidence>
<feature type="compositionally biased region" description="Low complexity" evidence="1">
    <location>
        <begin position="110"/>
        <end position="127"/>
    </location>
</feature>
<keyword evidence="3" id="KW-1185">Reference proteome</keyword>
<proteinExistence type="predicted"/>
<gene>
    <name evidence="2" type="ORF">BGW36DRAFT_353693</name>
</gene>
<feature type="region of interest" description="Disordered" evidence="1">
    <location>
        <begin position="66"/>
        <end position="172"/>
    </location>
</feature>
<accession>A0AAD4L288</accession>
<organism evidence="2 3">
    <name type="scientific">Talaromyces proteolyticus</name>
    <dbReference type="NCBI Taxonomy" id="1131652"/>
    <lineage>
        <taxon>Eukaryota</taxon>
        <taxon>Fungi</taxon>
        <taxon>Dikarya</taxon>
        <taxon>Ascomycota</taxon>
        <taxon>Pezizomycotina</taxon>
        <taxon>Eurotiomycetes</taxon>
        <taxon>Eurotiomycetidae</taxon>
        <taxon>Eurotiales</taxon>
        <taxon>Trichocomaceae</taxon>
        <taxon>Talaromyces</taxon>
        <taxon>Talaromyces sect. Bacilispori</taxon>
    </lineage>
</organism>
<comment type="caution">
    <text evidence="2">The sequence shown here is derived from an EMBL/GenBank/DDBJ whole genome shotgun (WGS) entry which is preliminary data.</text>
</comment>
<sequence length="231" mass="25874">MPLFAHLQNHNIAMTGRSGTSPQQGGTRRRRCLSPERLRTNRADGEFRNTWEAVDFDPNPTYMHIEYARPSRRRPPRDDAPRDNPLPPYTEQGQRERSGNDNAARGSSNRTPSAASLSTATPSTRAPIPQQSFPSNSQVRAERQARRRGIAQEPRVHISPIPEDTASTTFPFTVGGLERRVFSPLPLIPQEHAEQSQMAENMEANSSSSETHEEENEHAREEKPEASEAST</sequence>
<dbReference type="AlphaFoldDB" id="A0AAD4L288"/>
<evidence type="ECO:0000313" key="3">
    <source>
        <dbReference type="Proteomes" id="UP001201262"/>
    </source>
</evidence>
<dbReference type="RefSeq" id="XP_046077906.1">
    <property type="nucleotide sequence ID" value="XM_046213456.1"/>
</dbReference>
<feature type="compositionally biased region" description="Basic and acidic residues" evidence="1">
    <location>
        <begin position="215"/>
        <end position="231"/>
    </location>
</feature>
<protein>
    <submittedName>
        <fullName evidence="2">Uncharacterized protein</fullName>
    </submittedName>
</protein>